<protein>
    <submittedName>
        <fullName evidence="2">Transcriptional regulator</fullName>
    </submittedName>
</protein>
<accession>A0A395R529</accession>
<feature type="domain" description="HTH marR-type" evidence="1">
    <location>
        <begin position="17"/>
        <end position="154"/>
    </location>
</feature>
<comment type="caution">
    <text evidence="2">The sequence shown here is derived from an EMBL/GenBank/DDBJ whole genome shotgun (WGS) entry which is preliminary data.</text>
</comment>
<dbReference type="EMBL" id="LMAZ01000002">
    <property type="protein sequence ID" value="RGP55218.1"/>
    <property type="molecule type" value="Genomic_DNA"/>
</dbReference>
<dbReference type="InterPro" id="IPR036388">
    <property type="entry name" value="WH-like_DNA-bd_sf"/>
</dbReference>
<dbReference type="SUPFAM" id="SSF46785">
    <property type="entry name" value="Winged helix' DNA-binding domain"/>
    <property type="match status" value="1"/>
</dbReference>
<dbReference type="OrthoDB" id="9799368at2"/>
<dbReference type="Pfam" id="PF12802">
    <property type="entry name" value="MarR_2"/>
    <property type="match status" value="1"/>
</dbReference>
<dbReference type="InterPro" id="IPR039422">
    <property type="entry name" value="MarR/SlyA-like"/>
</dbReference>
<name>A0A395R529_9PSED</name>
<evidence type="ECO:0000313" key="3">
    <source>
        <dbReference type="Proteomes" id="UP000265411"/>
    </source>
</evidence>
<sequence>MVIQRKGNAAAVSMSPLHELDKALELLHFGFRGLTVDADLYLAELGLSRVHHRVLYVIARAENITVGALADTLGISKQALHRPLTQLQNDGLVLHARDPQRHRFKLLTLTDKGAEVEQQASDRERRAIGEALNLVSAEGQDGWYAVMESLADRL</sequence>
<dbReference type="SMART" id="SM00347">
    <property type="entry name" value="HTH_MARR"/>
    <property type="match status" value="1"/>
</dbReference>
<dbReference type="PROSITE" id="PS50995">
    <property type="entry name" value="HTH_MARR_2"/>
    <property type="match status" value="1"/>
</dbReference>
<proteinExistence type="predicted"/>
<evidence type="ECO:0000313" key="2">
    <source>
        <dbReference type="EMBL" id="RGP55218.1"/>
    </source>
</evidence>
<dbReference type="AlphaFoldDB" id="A0A395R529"/>
<dbReference type="PANTHER" id="PTHR33164">
    <property type="entry name" value="TRANSCRIPTIONAL REGULATOR, MARR FAMILY"/>
    <property type="match status" value="1"/>
</dbReference>
<dbReference type="Proteomes" id="UP000265411">
    <property type="component" value="Unassembled WGS sequence"/>
</dbReference>
<dbReference type="GO" id="GO:0003700">
    <property type="term" value="F:DNA-binding transcription factor activity"/>
    <property type="evidence" value="ECO:0007669"/>
    <property type="project" value="InterPro"/>
</dbReference>
<evidence type="ECO:0000259" key="1">
    <source>
        <dbReference type="PROSITE" id="PS50995"/>
    </source>
</evidence>
<organism evidence="2 3">
    <name type="scientific">Pseudomonas abyssi</name>
    <dbReference type="NCBI Taxonomy" id="170540"/>
    <lineage>
        <taxon>Bacteria</taxon>
        <taxon>Pseudomonadati</taxon>
        <taxon>Pseudomonadota</taxon>
        <taxon>Gammaproteobacteria</taxon>
        <taxon>Pseudomonadales</taxon>
        <taxon>Pseudomonadaceae</taxon>
        <taxon>Pseudomonas</taxon>
    </lineage>
</organism>
<reference evidence="2 3" key="1">
    <citation type="journal article" date="2018" name="Syst. Appl. Microbiol.">
        <title>Pseudomonas gallaeciensis sp. nov., isolated from crude-oil-contaminated intertidal sand samples after the Prestige oil spill.</title>
        <authorList>
            <person name="Mulet M."/>
            <person name="Sanchez D."/>
            <person name="Rodriguez A.C."/>
            <person name="Nogales B."/>
            <person name="Bosch R."/>
            <person name="Busquets A."/>
            <person name="Gomila M."/>
            <person name="Lalucat J."/>
            <person name="Garcia-Valdes E."/>
        </authorList>
    </citation>
    <scope>NUCLEOTIDE SEQUENCE [LARGE SCALE GENOMIC DNA]</scope>
    <source>
        <strain evidence="2 3">V113</strain>
    </source>
</reference>
<keyword evidence="3" id="KW-1185">Reference proteome</keyword>
<dbReference type="InterPro" id="IPR000835">
    <property type="entry name" value="HTH_MarR-typ"/>
</dbReference>
<dbReference type="InterPro" id="IPR036390">
    <property type="entry name" value="WH_DNA-bd_sf"/>
</dbReference>
<dbReference type="Gene3D" id="1.10.10.10">
    <property type="entry name" value="Winged helix-like DNA-binding domain superfamily/Winged helix DNA-binding domain"/>
    <property type="match status" value="1"/>
</dbReference>
<gene>
    <name evidence="2" type="ORF">ASB58_09110</name>
</gene>
<dbReference type="GO" id="GO:0006950">
    <property type="term" value="P:response to stress"/>
    <property type="evidence" value="ECO:0007669"/>
    <property type="project" value="TreeGrafter"/>
</dbReference>
<dbReference type="PANTHER" id="PTHR33164:SF44">
    <property type="entry name" value="TRANSCRIPTIONAL REGULATORY PROTEIN"/>
    <property type="match status" value="1"/>
</dbReference>
<dbReference type="RefSeq" id="WP_118130213.1">
    <property type="nucleotide sequence ID" value="NZ_LMAZ01000002.1"/>
</dbReference>